<evidence type="ECO:0000313" key="5">
    <source>
        <dbReference type="Proteomes" id="UP001151478"/>
    </source>
</evidence>
<dbReference type="Pfam" id="PF00583">
    <property type="entry name" value="Acetyltransf_1"/>
    <property type="match status" value="1"/>
</dbReference>
<dbReference type="Proteomes" id="UP001151478">
    <property type="component" value="Unassembled WGS sequence"/>
</dbReference>
<dbReference type="PANTHER" id="PTHR43800:SF1">
    <property type="entry name" value="PEPTIDYL-LYSINE N-ACETYLTRANSFERASE YJAB"/>
    <property type="match status" value="1"/>
</dbReference>
<comment type="caution">
    <text evidence="4">The sequence shown here is derived from an EMBL/GenBank/DDBJ whole genome shotgun (WGS) entry which is preliminary data.</text>
</comment>
<keyword evidence="1" id="KW-0808">Transferase</keyword>
<proteinExistence type="predicted"/>
<dbReference type="SUPFAM" id="SSF55729">
    <property type="entry name" value="Acyl-CoA N-acyltransferases (Nat)"/>
    <property type="match status" value="1"/>
</dbReference>
<evidence type="ECO:0000259" key="3">
    <source>
        <dbReference type="PROSITE" id="PS51186"/>
    </source>
</evidence>
<dbReference type="Gene3D" id="3.40.630.30">
    <property type="match status" value="1"/>
</dbReference>
<organism evidence="4 5">
    <name type="scientific">Polaribacter ponticola</name>
    <dbReference type="NCBI Taxonomy" id="2978475"/>
    <lineage>
        <taxon>Bacteria</taxon>
        <taxon>Pseudomonadati</taxon>
        <taxon>Bacteroidota</taxon>
        <taxon>Flavobacteriia</taxon>
        <taxon>Flavobacteriales</taxon>
        <taxon>Flavobacteriaceae</taxon>
    </lineage>
</organism>
<dbReference type="RefSeq" id="WP_265724411.1">
    <property type="nucleotide sequence ID" value="NZ_JAOSLC020000004.1"/>
</dbReference>
<evidence type="ECO:0000313" key="4">
    <source>
        <dbReference type="EMBL" id="MDD7915941.1"/>
    </source>
</evidence>
<dbReference type="CDD" id="cd04301">
    <property type="entry name" value="NAT_SF"/>
    <property type="match status" value="1"/>
</dbReference>
<keyword evidence="5" id="KW-1185">Reference proteome</keyword>
<sequence>MIEKLKNKEPRISEKIREIFQQSYKIEAEILEATDFPPLKRTLENFINSDTEFYAYIKNNKFAGVIEIDKKPNYVHIQSLVVNPLNFRQGIASELMNFTLNHFKSKLFVVETGYKNEPASNLYRNFGFIEVKQWETDFNIRKVKFELLKK</sequence>
<evidence type="ECO:0000256" key="2">
    <source>
        <dbReference type="ARBA" id="ARBA00023315"/>
    </source>
</evidence>
<dbReference type="EMBL" id="JAOSLC020000004">
    <property type="protein sequence ID" value="MDD7915941.1"/>
    <property type="molecule type" value="Genomic_DNA"/>
</dbReference>
<reference evidence="4" key="1">
    <citation type="submission" date="2023-02" db="EMBL/GenBank/DDBJ databases">
        <title>Polaribacter ponticola sp. nov., isolated from seawater.</title>
        <authorList>
            <person name="Baek J.H."/>
            <person name="Kim J.M."/>
            <person name="Choi D.G."/>
            <person name="Jeon C.O."/>
        </authorList>
    </citation>
    <scope>NUCLEOTIDE SEQUENCE</scope>
    <source>
        <strain evidence="4">MSW5</strain>
    </source>
</reference>
<feature type="domain" description="N-acetyltransferase" evidence="3">
    <location>
        <begin position="14"/>
        <end position="150"/>
    </location>
</feature>
<evidence type="ECO:0000256" key="1">
    <source>
        <dbReference type="ARBA" id="ARBA00022679"/>
    </source>
</evidence>
<dbReference type="PROSITE" id="PS51186">
    <property type="entry name" value="GNAT"/>
    <property type="match status" value="1"/>
</dbReference>
<dbReference type="InterPro" id="IPR000182">
    <property type="entry name" value="GNAT_dom"/>
</dbReference>
<dbReference type="PANTHER" id="PTHR43800">
    <property type="entry name" value="PEPTIDYL-LYSINE N-ACETYLTRANSFERASE YJAB"/>
    <property type="match status" value="1"/>
</dbReference>
<name>A0ABT5SCT8_9FLAO</name>
<dbReference type="InterPro" id="IPR016181">
    <property type="entry name" value="Acyl_CoA_acyltransferase"/>
</dbReference>
<accession>A0ABT5SCT8</accession>
<gene>
    <name evidence="4" type="ORF">N5A56_016610</name>
</gene>
<protein>
    <submittedName>
        <fullName evidence="4">GNAT family N-acetyltransferase</fullName>
    </submittedName>
</protein>
<keyword evidence="2" id="KW-0012">Acyltransferase</keyword>